<accession>A0A853IFQ7</accession>
<gene>
    <name evidence="3" type="ORF">H0A36_20120</name>
</gene>
<protein>
    <submittedName>
        <fullName evidence="3">Uncharacterized protein</fullName>
    </submittedName>
</protein>
<keyword evidence="4" id="KW-1185">Reference proteome</keyword>
<keyword evidence="1" id="KW-0175">Coiled coil</keyword>
<reference evidence="3 4" key="1">
    <citation type="submission" date="2020-07" db="EMBL/GenBank/DDBJ databases">
        <title>Endozoicomonas sp. nov., isolated from sediment.</title>
        <authorList>
            <person name="Gu T."/>
        </authorList>
    </citation>
    <scope>NUCLEOTIDE SEQUENCE [LARGE SCALE GENOMIC DNA]</scope>
    <source>
        <strain evidence="3 4">SM1973</strain>
    </source>
</reference>
<feature type="transmembrane region" description="Helical" evidence="2">
    <location>
        <begin position="27"/>
        <end position="47"/>
    </location>
</feature>
<dbReference type="Proteomes" id="UP000569732">
    <property type="component" value="Unassembled WGS sequence"/>
</dbReference>
<evidence type="ECO:0000313" key="3">
    <source>
        <dbReference type="EMBL" id="NYZ68327.1"/>
    </source>
</evidence>
<keyword evidence="2" id="KW-0812">Transmembrane</keyword>
<sequence length="259" mass="29497">MAAVKGSKQEKLIVVPYHPVQRVFQRILYWLLLFAVAASCYVLGAFVGTGSQQEVIAERDKLRLMEQEQRLDLSQLRQQVASLKREKQVDQELVKALKEQVRELENDKLAQEQDLAFYKKIMSPESNDKGLQIERFILKPTTHPRRYQYKMLVTQVAENNAVLQGHVSVTIVGKKSGKTQKLALKSVSTDISQQDIKLGFKYFQNIPGPDDRFGVIDLPAGFQPEYVLITGRSKVPKVKTVTKRVKWIETETQLNVGQG</sequence>
<evidence type="ECO:0000313" key="4">
    <source>
        <dbReference type="Proteomes" id="UP000569732"/>
    </source>
</evidence>
<dbReference type="Pfam" id="PF20567">
    <property type="entry name" value="DUF6776"/>
    <property type="match status" value="1"/>
</dbReference>
<keyword evidence="2" id="KW-1133">Transmembrane helix</keyword>
<feature type="coiled-coil region" evidence="1">
    <location>
        <begin position="66"/>
        <end position="121"/>
    </location>
</feature>
<name>A0A853IFQ7_9GAMM</name>
<evidence type="ECO:0000256" key="1">
    <source>
        <dbReference type="SAM" id="Coils"/>
    </source>
</evidence>
<keyword evidence="2" id="KW-0472">Membrane</keyword>
<comment type="caution">
    <text evidence="3">The sequence shown here is derived from an EMBL/GenBank/DDBJ whole genome shotgun (WGS) entry which is preliminary data.</text>
</comment>
<dbReference type="InterPro" id="IPR046703">
    <property type="entry name" value="DUF6776"/>
</dbReference>
<dbReference type="EMBL" id="JACCKB010000040">
    <property type="protein sequence ID" value="NYZ68327.1"/>
    <property type="molecule type" value="Genomic_DNA"/>
</dbReference>
<proteinExistence type="predicted"/>
<dbReference type="RefSeq" id="WP_180570343.1">
    <property type="nucleotide sequence ID" value="NZ_JACCKB010000040.1"/>
</dbReference>
<organism evidence="3 4">
    <name type="scientific">Spartinivicinus marinus</name>
    <dbReference type="NCBI Taxonomy" id="2994442"/>
    <lineage>
        <taxon>Bacteria</taxon>
        <taxon>Pseudomonadati</taxon>
        <taxon>Pseudomonadota</taxon>
        <taxon>Gammaproteobacteria</taxon>
        <taxon>Oceanospirillales</taxon>
        <taxon>Zooshikellaceae</taxon>
        <taxon>Spartinivicinus</taxon>
    </lineage>
</organism>
<evidence type="ECO:0000256" key="2">
    <source>
        <dbReference type="SAM" id="Phobius"/>
    </source>
</evidence>
<dbReference type="AlphaFoldDB" id="A0A853IFQ7"/>